<name>A0A084WHX2_ANOSI</name>
<feature type="region of interest" description="Disordered" evidence="1">
    <location>
        <begin position="28"/>
        <end position="53"/>
    </location>
</feature>
<evidence type="ECO:0000313" key="2">
    <source>
        <dbReference type="EMBL" id="KFB49816.1"/>
    </source>
</evidence>
<dbReference type="VEuPathDB" id="VectorBase:ASIC017835"/>
<organism evidence="2">
    <name type="scientific">Anopheles sinensis</name>
    <name type="common">Mosquito</name>
    <dbReference type="NCBI Taxonomy" id="74873"/>
    <lineage>
        <taxon>Eukaryota</taxon>
        <taxon>Metazoa</taxon>
        <taxon>Ecdysozoa</taxon>
        <taxon>Arthropoda</taxon>
        <taxon>Hexapoda</taxon>
        <taxon>Insecta</taxon>
        <taxon>Pterygota</taxon>
        <taxon>Neoptera</taxon>
        <taxon>Endopterygota</taxon>
        <taxon>Diptera</taxon>
        <taxon>Nematocera</taxon>
        <taxon>Culicoidea</taxon>
        <taxon>Culicidae</taxon>
        <taxon>Anophelinae</taxon>
        <taxon>Anopheles</taxon>
    </lineage>
</organism>
<dbReference type="Proteomes" id="UP000030765">
    <property type="component" value="Unassembled WGS sequence"/>
</dbReference>
<dbReference type="EMBL" id="KE525347">
    <property type="protein sequence ID" value="KFB49816.1"/>
    <property type="molecule type" value="Genomic_DNA"/>
</dbReference>
<sequence length="88" mass="9470">MFTCQCLNVSITVNDESFLSTTAHPVQETLKSDPNVPRRPVPPGGGGVGGSTTGIIDGKSRELACFFQEVSVHTNIAFITMSKHFQCK</sequence>
<evidence type="ECO:0000256" key="1">
    <source>
        <dbReference type="SAM" id="MobiDB-lite"/>
    </source>
</evidence>
<keyword evidence="4" id="KW-1185">Reference proteome</keyword>
<evidence type="ECO:0000313" key="3">
    <source>
        <dbReference type="EnsemblMetazoa" id="ASIC017835-PA"/>
    </source>
</evidence>
<dbReference type="EnsemblMetazoa" id="ASIC017835-RA">
    <property type="protein sequence ID" value="ASIC017835-PA"/>
    <property type="gene ID" value="ASIC017835"/>
</dbReference>
<proteinExistence type="predicted"/>
<evidence type="ECO:0000313" key="4">
    <source>
        <dbReference type="Proteomes" id="UP000030765"/>
    </source>
</evidence>
<accession>A0A084WHX2</accession>
<dbReference type="AlphaFoldDB" id="A0A084WHX2"/>
<reference evidence="3" key="2">
    <citation type="submission" date="2020-05" db="UniProtKB">
        <authorList>
            <consortium name="EnsemblMetazoa"/>
        </authorList>
    </citation>
    <scope>IDENTIFICATION</scope>
</reference>
<gene>
    <name evidence="2" type="ORF">ZHAS_00017835</name>
</gene>
<dbReference type="EMBL" id="ATLV01023892">
    <property type="status" value="NOT_ANNOTATED_CDS"/>
    <property type="molecule type" value="Genomic_DNA"/>
</dbReference>
<protein>
    <submittedName>
        <fullName evidence="2 3">Uncharacterized protein</fullName>
    </submittedName>
</protein>
<reference evidence="2 4" key="1">
    <citation type="journal article" date="2014" name="BMC Genomics">
        <title>Genome sequence of Anopheles sinensis provides insight into genetics basis of mosquito competence for malaria parasites.</title>
        <authorList>
            <person name="Zhou D."/>
            <person name="Zhang D."/>
            <person name="Ding G."/>
            <person name="Shi L."/>
            <person name="Hou Q."/>
            <person name="Ye Y."/>
            <person name="Xu Y."/>
            <person name="Zhou H."/>
            <person name="Xiong C."/>
            <person name="Li S."/>
            <person name="Yu J."/>
            <person name="Hong S."/>
            <person name="Yu X."/>
            <person name="Zou P."/>
            <person name="Chen C."/>
            <person name="Chang X."/>
            <person name="Wang W."/>
            <person name="Lv Y."/>
            <person name="Sun Y."/>
            <person name="Ma L."/>
            <person name="Shen B."/>
            <person name="Zhu C."/>
        </authorList>
    </citation>
    <scope>NUCLEOTIDE SEQUENCE [LARGE SCALE GENOMIC DNA]</scope>
</reference>